<proteinExistence type="predicted"/>
<protein>
    <submittedName>
        <fullName evidence="1">Uncharacterized protein</fullName>
    </submittedName>
</protein>
<keyword evidence="2" id="KW-1185">Reference proteome</keyword>
<dbReference type="Proteomes" id="UP000326924">
    <property type="component" value="Unassembled WGS sequence"/>
</dbReference>
<dbReference type="EMBL" id="VXIS01000366">
    <property type="protein sequence ID" value="KAA8894094.1"/>
    <property type="molecule type" value="Genomic_DNA"/>
</dbReference>
<evidence type="ECO:0000313" key="1">
    <source>
        <dbReference type="EMBL" id="KAA8894094.1"/>
    </source>
</evidence>
<organism evidence="1 2">
    <name type="scientific">Sphaerosporella brunnea</name>
    <dbReference type="NCBI Taxonomy" id="1250544"/>
    <lineage>
        <taxon>Eukaryota</taxon>
        <taxon>Fungi</taxon>
        <taxon>Dikarya</taxon>
        <taxon>Ascomycota</taxon>
        <taxon>Pezizomycotina</taxon>
        <taxon>Pezizomycetes</taxon>
        <taxon>Pezizales</taxon>
        <taxon>Pyronemataceae</taxon>
        <taxon>Sphaerosporella</taxon>
    </lineage>
</organism>
<dbReference type="AlphaFoldDB" id="A0A5J5EFP0"/>
<comment type="caution">
    <text evidence="1">The sequence shown here is derived from an EMBL/GenBank/DDBJ whole genome shotgun (WGS) entry which is preliminary data.</text>
</comment>
<name>A0A5J5EFP0_9PEZI</name>
<evidence type="ECO:0000313" key="2">
    <source>
        <dbReference type="Proteomes" id="UP000326924"/>
    </source>
</evidence>
<dbReference type="InParanoid" id="A0A5J5EFP0"/>
<sequence length="129" mass="15462">MLYVSHFYENLNFYARLWDEKQQRRKAQQLRKYELRMWKQAKKALFPHAPGDFCGHPFPPHVLRWLLMHTTTVGLPKIHNNPKERLQRRVRAKKARGINKWRAVKAEAMAIIKFEGEKEDEAYMADDEA</sequence>
<gene>
    <name evidence="1" type="ORF">FN846DRAFT_895398</name>
</gene>
<accession>A0A5J5EFP0</accession>
<reference evidence="1 2" key="1">
    <citation type="submission" date="2019-09" db="EMBL/GenBank/DDBJ databases">
        <title>Draft genome of the ectomycorrhizal ascomycete Sphaerosporella brunnea.</title>
        <authorList>
            <consortium name="DOE Joint Genome Institute"/>
            <person name="Benucci G.M."/>
            <person name="Marozzi G."/>
            <person name="Antonielli L."/>
            <person name="Sanchez S."/>
            <person name="Marco P."/>
            <person name="Wang X."/>
            <person name="Falini L.B."/>
            <person name="Barry K."/>
            <person name="Haridas S."/>
            <person name="Lipzen A."/>
            <person name="Labutti K."/>
            <person name="Grigoriev I.V."/>
            <person name="Murat C."/>
            <person name="Martin F."/>
            <person name="Albertini E."/>
            <person name="Donnini D."/>
            <person name="Bonito G."/>
        </authorList>
    </citation>
    <scope>NUCLEOTIDE SEQUENCE [LARGE SCALE GENOMIC DNA]</scope>
    <source>
        <strain evidence="1 2">Sb_GMNB300</strain>
    </source>
</reference>